<feature type="transmembrane region" description="Helical" evidence="2">
    <location>
        <begin position="21"/>
        <end position="43"/>
    </location>
</feature>
<feature type="domain" description="Type II secretion system protein GspG C-terminal" evidence="3">
    <location>
        <begin position="52"/>
        <end position="153"/>
    </location>
</feature>
<dbReference type="RefSeq" id="WP_068769829.1">
    <property type="nucleotide sequence ID" value="NZ_CP109796.1"/>
</dbReference>
<dbReference type="InterPro" id="IPR013545">
    <property type="entry name" value="T2SS_protein-GspG_C"/>
</dbReference>
<reference evidence="4 5" key="1">
    <citation type="submission" date="2016-01" db="EMBL/GenBank/DDBJ databases">
        <title>High potential of lignocellulose degradation of a new Verrucomicrobia species.</title>
        <authorList>
            <person name="Wang Y."/>
            <person name="Shi Y."/>
            <person name="Qiu Z."/>
            <person name="Liu S."/>
            <person name="Yang H."/>
        </authorList>
    </citation>
    <scope>NUCLEOTIDE SEQUENCE [LARGE SCALE GENOMIC DNA]</scope>
    <source>
        <strain evidence="4 5">TSB47</strain>
    </source>
</reference>
<dbReference type="SUPFAM" id="SSF54523">
    <property type="entry name" value="Pili subunits"/>
    <property type="match status" value="1"/>
</dbReference>
<evidence type="ECO:0000256" key="1">
    <source>
        <dbReference type="SAM" id="MobiDB-lite"/>
    </source>
</evidence>
<keyword evidence="5" id="KW-1185">Reference proteome</keyword>
<dbReference type="InterPro" id="IPR010054">
    <property type="entry name" value="Type2_sec_GspG"/>
</dbReference>
<keyword evidence="2" id="KW-0472">Membrane</keyword>
<gene>
    <name evidence="4" type="ORF">AW736_06355</name>
</gene>
<dbReference type="GO" id="GO:0015628">
    <property type="term" value="P:protein secretion by the type II secretion system"/>
    <property type="evidence" value="ECO:0007669"/>
    <property type="project" value="InterPro"/>
</dbReference>
<dbReference type="InterPro" id="IPR045584">
    <property type="entry name" value="Pilin-like"/>
</dbReference>
<feature type="region of interest" description="Disordered" evidence="1">
    <location>
        <begin position="133"/>
        <end position="163"/>
    </location>
</feature>
<proteinExistence type="predicted"/>
<evidence type="ECO:0000313" key="4">
    <source>
        <dbReference type="EMBL" id="OAM90814.1"/>
    </source>
</evidence>
<evidence type="ECO:0000313" key="5">
    <source>
        <dbReference type="Proteomes" id="UP000078486"/>
    </source>
</evidence>
<dbReference type="Pfam" id="PF07963">
    <property type="entry name" value="N_methyl"/>
    <property type="match status" value="1"/>
</dbReference>
<dbReference type="OrthoDB" id="9795612at2"/>
<keyword evidence="2" id="KW-1133">Transmembrane helix</keyword>
<dbReference type="AlphaFoldDB" id="A0A178ILR5"/>
<keyword evidence="2" id="KW-0812">Transmembrane</keyword>
<sequence>MTPRTRFSSQSIRRAARRDSRGFTLLEILLAVAILGMLVALAITNVDRIFGSSQEDTARLFVTQSLQVPLQSYRTHMGNYPSTAEGLQALITSPADKADRWRGPYITGDNIPLDPWKNAYQYRFPGVRNRTGYDVWSKGPDGQDGTADDIGNWSAGPASQAVQ</sequence>
<dbReference type="PROSITE" id="PS00409">
    <property type="entry name" value="PROKAR_NTER_METHYL"/>
    <property type="match status" value="1"/>
</dbReference>
<dbReference type="STRING" id="1184151.AW736_06355"/>
<dbReference type="Pfam" id="PF08334">
    <property type="entry name" value="T2SSG"/>
    <property type="match status" value="1"/>
</dbReference>
<comment type="caution">
    <text evidence="4">The sequence shown here is derived from an EMBL/GenBank/DDBJ whole genome shotgun (WGS) entry which is preliminary data.</text>
</comment>
<dbReference type="GO" id="GO:0015627">
    <property type="term" value="C:type II protein secretion system complex"/>
    <property type="evidence" value="ECO:0007669"/>
    <property type="project" value="InterPro"/>
</dbReference>
<dbReference type="NCBIfam" id="TIGR01710">
    <property type="entry name" value="typeII_sec_gspG"/>
    <property type="match status" value="1"/>
</dbReference>
<dbReference type="NCBIfam" id="TIGR02532">
    <property type="entry name" value="IV_pilin_GFxxxE"/>
    <property type="match status" value="1"/>
</dbReference>
<evidence type="ECO:0000256" key="2">
    <source>
        <dbReference type="SAM" id="Phobius"/>
    </source>
</evidence>
<name>A0A178ILR5_9BACT</name>
<accession>A0A178ILR5</accession>
<organism evidence="4 5">
    <name type="scientific">Termitidicoccus mucosus</name>
    <dbReference type="NCBI Taxonomy" id="1184151"/>
    <lineage>
        <taxon>Bacteria</taxon>
        <taxon>Pseudomonadati</taxon>
        <taxon>Verrucomicrobiota</taxon>
        <taxon>Opitutia</taxon>
        <taxon>Opitutales</taxon>
        <taxon>Opitutaceae</taxon>
        <taxon>Termitidicoccus</taxon>
    </lineage>
</organism>
<dbReference type="Proteomes" id="UP000078486">
    <property type="component" value="Unassembled WGS sequence"/>
</dbReference>
<dbReference type="EMBL" id="LRRQ01000048">
    <property type="protein sequence ID" value="OAM90814.1"/>
    <property type="molecule type" value="Genomic_DNA"/>
</dbReference>
<dbReference type="InterPro" id="IPR012902">
    <property type="entry name" value="N_methyl_site"/>
</dbReference>
<evidence type="ECO:0000259" key="3">
    <source>
        <dbReference type="Pfam" id="PF08334"/>
    </source>
</evidence>
<protein>
    <submittedName>
        <fullName evidence="4">Type II secretion system protein GspG</fullName>
    </submittedName>
</protein>
<dbReference type="Gene3D" id="3.30.700.10">
    <property type="entry name" value="Glycoprotein, Type 4 Pilin"/>
    <property type="match status" value="1"/>
</dbReference>